<reference evidence="3 4" key="1">
    <citation type="submission" date="2017-02" db="EMBL/GenBank/DDBJ databases">
        <authorList>
            <person name="Peterson S.W."/>
        </authorList>
    </citation>
    <scope>NUCLEOTIDE SEQUENCE [LARGE SCALE GENOMIC DNA]</scope>
    <source>
        <strain evidence="3 4">DSM 18108</strain>
    </source>
</reference>
<dbReference type="InterPro" id="IPR041186">
    <property type="entry name" value="DUF3823_C"/>
</dbReference>
<evidence type="ECO:0000313" key="4">
    <source>
        <dbReference type="Proteomes" id="UP000190166"/>
    </source>
</evidence>
<dbReference type="EMBL" id="FUZZ01000002">
    <property type="protein sequence ID" value="SKD04715.1"/>
    <property type="molecule type" value="Genomic_DNA"/>
</dbReference>
<feature type="domain" description="DUF3823" evidence="1">
    <location>
        <begin position="30"/>
        <end position="123"/>
    </location>
</feature>
<keyword evidence="4" id="KW-1185">Reference proteome</keyword>
<evidence type="ECO:0008006" key="5">
    <source>
        <dbReference type="Google" id="ProtNLM"/>
    </source>
</evidence>
<dbReference type="Proteomes" id="UP000190166">
    <property type="component" value="Unassembled WGS sequence"/>
</dbReference>
<dbReference type="Gene3D" id="2.60.40.2060">
    <property type="match status" value="1"/>
</dbReference>
<dbReference type="Gene3D" id="2.60.40.1120">
    <property type="entry name" value="Carboxypeptidase-like, regulatory domain"/>
    <property type="match status" value="1"/>
</dbReference>
<evidence type="ECO:0000313" key="3">
    <source>
        <dbReference type="EMBL" id="SKD04715.1"/>
    </source>
</evidence>
<gene>
    <name evidence="3" type="ORF">SAMN05660461_2914</name>
</gene>
<evidence type="ECO:0000259" key="1">
    <source>
        <dbReference type="Pfam" id="PF12866"/>
    </source>
</evidence>
<sequence>MRTKIQYAIFIALGVFSASCKKDNYKAPSSTFNGRLVYQGEPINVSYNDVYFELWEPGWGTRTPINVNVSQDGSFSAMLFNAAYKLVIPAAQGPFRSIPDKTTNTDTIPLTISGNLHQDIEVMPYYMIRSPKFTAVAKKLTATFSAEKIIKDANARDIERVFLYVCKTQFVDGRNSIETADMAGGDIVDPANISLQLTIPDVVPAQPSVFVRVGLKIAGVEDLLFSPVQEITL</sequence>
<organism evidence="3 4">
    <name type="scientific">Chitinophaga ginsengisegetis</name>
    <dbReference type="NCBI Taxonomy" id="393003"/>
    <lineage>
        <taxon>Bacteria</taxon>
        <taxon>Pseudomonadati</taxon>
        <taxon>Bacteroidota</taxon>
        <taxon>Chitinophagia</taxon>
        <taxon>Chitinophagales</taxon>
        <taxon>Chitinophagaceae</taxon>
        <taxon>Chitinophaga</taxon>
    </lineage>
</organism>
<dbReference type="Pfam" id="PF12866">
    <property type="entry name" value="DUF3823"/>
    <property type="match status" value="1"/>
</dbReference>
<name>A0A1T5NW74_9BACT</name>
<feature type="domain" description="DUF3823" evidence="2">
    <location>
        <begin position="126"/>
        <end position="229"/>
    </location>
</feature>
<dbReference type="STRING" id="393003.SAMN05660461_2914"/>
<dbReference type="RefSeq" id="WP_079470220.1">
    <property type="nucleotide sequence ID" value="NZ_FUZZ01000002.1"/>
</dbReference>
<evidence type="ECO:0000259" key="2">
    <source>
        <dbReference type="Pfam" id="PF18003"/>
    </source>
</evidence>
<proteinExistence type="predicted"/>
<dbReference type="AlphaFoldDB" id="A0A1T5NW74"/>
<dbReference type="InterPro" id="IPR024278">
    <property type="entry name" value="DUF3823_N"/>
</dbReference>
<protein>
    <recommendedName>
        <fullName evidence="5">DUF3823 domain-containing protein</fullName>
    </recommendedName>
</protein>
<dbReference type="Pfam" id="PF18003">
    <property type="entry name" value="DUF3823_C"/>
    <property type="match status" value="1"/>
</dbReference>
<dbReference type="PROSITE" id="PS51257">
    <property type="entry name" value="PROKAR_LIPOPROTEIN"/>
    <property type="match status" value="1"/>
</dbReference>
<accession>A0A1T5NW74</accession>